<name>A0A6J8CY49_MYTCO</name>
<dbReference type="SUPFAM" id="SSF101898">
    <property type="entry name" value="NHL repeat"/>
    <property type="match status" value="1"/>
</dbReference>
<evidence type="ECO:0000313" key="2">
    <source>
        <dbReference type="EMBL" id="CAC5399934.1"/>
    </source>
</evidence>
<proteinExistence type="predicted"/>
<keyword evidence="1" id="KW-0175">Coiled coil</keyword>
<keyword evidence="3" id="KW-1185">Reference proteome</keyword>
<organism evidence="2 3">
    <name type="scientific">Mytilus coruscus</name>
    <name type="common">Sea mussel</name>
    <dbReference type="NCBI Taxonomy" id="42192"/>
    <lineage>
        <taxon>Eukaryota</taxon>
        <taxon>Metazoa</taxon>
        <taxon>Spiralia</taxon>
        <taxon>Lophotrochozoa</taxon>
        <taxon>Mollusca</taxon>
        <taxon>Bivalvia</taxon>
        <taxon>Autobranchia</taxon>
        <taxon>Pteriomorphia</taxon>
        <taxon>Mytilida</taxon>
        <taxon>Mytiloidea</taxon>
        <taxon>Mytilidae</taxon>
        <taxon>Mytilinae</taxon>
        <taxon>Mytilus</taxon>
    </lineage>
</organism>
<evidence type="ECO:0000256" key="1">
    <source>
        <dbReference type="SAM" id="Coils"/>
    </source>
</evidence>
<reference evidence="2 3" key="1">
    <citation type="submission" date="2020-06" db="EMBL/GenBank/DDBJ databases">
        <authorList>
            <person name="Li R."/>
            <person name="Bekaert M."/>
        </authorList>
    </citation>
    <scope>NUCLEOTIDE SEQUENCE [LARGE SCALE GENOMIC DNA]</scope>
    <source>
        <strain evidence="3">wild</strain>
    </source>
</reference>
<evidence type="ECO:0000313" key="3">
    <source>
        <dbReference type="Proteomes" id="UP000507470"/>
    </source>
</evidence>
<protein>
    <submittedName>
        <fullName evidence="2">TRIM2_3</fullName>
    </submittedName>
</protein>
<sequence length="309" mass="35210">MQSNPVRIKEQKQNIYSGIKELRERINSHFDKLEQEIVKELNAAKLDLNIKIEDLFKELREKSERIAVLQNNISYVKNYASDLQTLVGSKKIETKIQCEETYIQSLMTDERLKQLSLKYSHNEEKETLFQSITSFGLMSKESSPPSVEIKLEKNEQAQTLTASFIPKSVDNVCAKLVRKFQIPQVKSNENEITGCAMFPNGKIIFADGEKKKHATFNCFSFKGEKIWEFTDEIVLYGPRGVAVERNGIVYVATGNRNCIVAISPDVKKVADFLTSDDGIEKPFKLFCDSNRDLLLVVECDGDCALFEIK</sequence>
<dbReference type="Proteomes" id="UP000507470">
    <property type="component" value="Unassembled WGS sequence"/>
</dbReference>
<dbReference type="AlphaFoldDB" id="A0A6J8CY49"/>
<feature type="coiled-coil region" evidence="1">
    <location>
        <begin position="19"/>
        <end position="72"/>
    </location>
</feature>
<accession>A0A6J8CY49</accession>
<dbReference type="InterPro" id="IPR011042">
    <property type="entry name" value="6-blade_b-propeller_TolB-like"/>
</dbReference>
<dbReference type="OrthoDB" id="6126597at2759"/>
<dbReference type="EMBL" id="CACVKT020006132">
    <property type="protein sequence ID" value="CAC5399934.1"/>
    <property type="molecule type" value="Genomic_DNA"/>
</dbReference>
<dbReference type="Gene3D" id="2.120.10.30">
    <property type="entry name" value="TolB, C-terminal domain"/>
    <property type="match status" value="1"/>
</dbReference>
<gene>
    <name evidence="2" type="ORF">MCOR_34156</name>
</gene>